<feature type="domain" description="Pectinesterase catalytic" evidence="4">
    <location>
        <begin position="167"/>
        <end position="261"/>
    </location>
</feature>
<proteinExistence type="inferred from homology"/>
<dbReference type="InterPro" id="IPR011050">
    <property type="entry name" value="Pectin_lyase_fold/virulence"/>
</dbReference>
<evidence type="ECO:0000256" key="1">
    <source>
        <dbReference type="ARBA" id="ARBA00008891"/>
    </source>
</evidence>
<dbReference type="GO" id="GO:0009279">
    <property type="term" value="C:cell outer membrane"/>
    <property type="evidence" value="ECO:0007669"/>
    <property type="project" value="TreeGrafter"/>
</dbReference>
<evidence type="ECO:0000256" key="2">
    <source>
        <dbReference type="ARBA" id="ARBA00022801"/>
    </source>
</evidence>
<sequence>MLEITVGHGTEDYWTIQEALDAVPYECEARIVVSEGVYREKLFCDKRSLELVGKGKVTVVWDDAARTIMPDGIKRGTFRTYTAFFSGHELRLENMVFRNEAGRGSEAGQALALYLDVDRASLVDVELFGHQDTLFLAPLPEKEREVRGFYGPRFKSPRKLNTVHMKGGRIWGGVDFIFGGADALFEDVEIISNEPGYVSAPSGKKEDIGFIFSSCRFLSEDLEEGSVYLMRPWRPEGKAAFRKCTYDSHINAAGFSPWHGLEGEAPLASFRVDDDRFGVEYMSDGIDADVKALLGRFDA</sequence>
<gene>
    <name evidence="5" type="ORF">IAC42_08730</name>
</gene>
<evidence type="ECO:0000313" key="5">
    <source>
        <dbReference type="EMBL" id="MBO8443820.1"/>
    </source>
</evidence>
<dbReference type="SUPFAM" id="SSF51126">
    <property type="entry name" value="Pectin lyase-like"/>
    <property type="match status" value="1"/>
</dbReference>
<evidence type="ECO:0000256" key="3">
    <source>
        <dbReference type="ARBA" id="ARBA00023085"/>
    </source>
</evidence>
<dbReference type="GO" id="GO:0042545">
    <property type="term" value="P:cell wall modification"/>
    <property type="evidence" value="ECO:0007669"/>
    <property type="project" value="InterPro"/>
</dbReference>
<accession>A0A9D9H7D1</accession>
<dbReference type="PANTHER" id="PTHR31321">
    <property type="entry name" value="ACYL-COA THIOESTER HYDROLASE YBHC-RELATED"/>
    <property type="match status" value="1"/>
</dbReference>
<dbReference type="AlphaFoldDB" id="A0A9D9H7D1"/>
<reference evidence="5" key="2">
    <citation type="journal article" date="2021" name="PeerJ">
        <title>Extensive microbial diversity within the chicken gut microbiome revealed by metagenomics and culture.</title>
        <authorList>
            <person name="Gilroy R."/>
            <person name="Ravi A."/>
            <person name="Getino M."/>
            <person name="Pursley I."/>
            <person name="Horton D.L."/>
            <person name="Alikhan N.F."/>
            <person name="Baker D."/>
            <person name="Gharbi K."/>
            <person name="Hall N."/>
            <person name="Watson M."/>
            <person name="Adriaenssens E.M."/>
            <person name="Foster-Nyarko E."/>
            <person name="Jarju S."/>
            <person name="Secka A."/>
            <person name="Antonio M."/>
            <person name="Oren A."/>
            <person name="Chaudhuri R.R."/>
            <person name="La Ragione R."/>
            <person name="Hildebrand F."/>
            <person name="Pallen M.J."/>
        </authorList>
    </citation>
    <scope>NUCLEOTIDE SEQUENCE</scope>
    <source>
        <strain evidence="5">11167</strain>
    </source>
</reference>
<feature type="domain" description="Pectinesterase catalytic" evidence="4">
    <location>
        <begin position="8"/>
        <end position="136"/>
    </location>
</feature>
<dbReference type="GO" id="GO:0030599">
    <property type="term" value="F:pectinesterase activity"/>
    <property type="evidence" value="ECO:0007669"/>
    <property type="project" value="InterPro"/>
</dbReference>
<keyword evidence="2" id="KW-0378">Hydrolase</keyword>
<evidence type="ECO:0000259" key="4">
    <source>
        <dbReference type="Pfam" id="PF01095"/>
    </source>
</evidence>
<comment type="caution">
    <text evidence="5">The sequence shown here is derived from an EMBL/GenBank/DDBJ whole genome shotgun (WGS) entry which is preliminary data.</text>
</comment>
<organism evidence="5 6">
    <name type="scientific">Candidatus Aphodenecus pullistercoris</name>
    <dbReference type="NCBI Taxonomy" id="2840669"/>
    <lineage>
        <taxon>Bacteria</taxon>
        <taxon>Pseudomonadati</taxon>
        <taxon>Spirochaetota</taxon>
        <taxon>Spirochaetia</taxon>
        <taxon>Spirochaetales</taxon>
        <taxon>Candidatus Aphodenecus</taxon>
    </lineage>
</organism>
<dbReference type="Proteomes" id="UP000823633">
    <property type="component" value="Unassembled WGS sequence"/>
</dbReference>
<keyword evidence="3" id="KW-0063">Aspartyl esterase</keyword>
<dbReference type="InterPro" id="IPR000070">
    <property type="entry name" value="Pectinesterase_cat"/>
</dbReference>
<dbReference type="EMBL" id="JADIMU010000058">
    <property type="protein sequence ID" value="MBO8443820.1"/>
    <property type="molecule type" value="Genomic_DNA"/>
</dbReference>
<protein>
    <submittedName>
        <fullName evidence="5">Pectin esterase</fullName>
    </submittedName>
</protein>
<dbReference type="PANTHER" id="PTHR31321:SF57">
    <property type="entry name" value="PECTINESTERASE 53-RELATED"/>
    <property type="match status" value="1"/>
</dbReference>
<dbReference type="Pfam" id="PF01095">
    <property type="entry name" value="Pectinesterase"/>
    <property type="match status" value="2"/>
</dbReference>
<dbReference type="Gene3D" id="2.160.20.10">
    <property type="entry name" value="Single-stranded right-handed beta-helix, Pectin lyase-like"/>
    <property type="match status" value="1"/>
</dbReference>
<dbReference type="InterPro" id="IPR012334">
    <property type="entry name" value="Pectin_lyas_fold"/>
</dbReference>
<reference evidence="5" key="1">
    <citation type="submission" date="2020-10" db="EMBL/GenBank/DDBJ databases">
        <authorList>
            <person name="Gilroy R."/>
        </authorList>
    </citation>
    <scope>NUCLEOTIDE SEQUENCE</scope>
    <source>
        <strain evidence="5">11167</strain>
    </source>
</reference>
<name>A0A9D9H7D1_9SPIR</name>
<evidence type="ECO:0000313" key="6">
    <source>
        <dbReference type="Proteomes" id="UP000823633"/>
    </source>
</evidence>
<comment type="similarity">
    <text evidence="1">Belongs to the pectinesterase family.</text>
</comment>